<dbReference type="InterPro" id="IPR003743">
    <property type="entry name" value="Zf-RING_7"/>
</dbReference>
<evidence type="ECO:0000313" key="5">
    <source>
        <dbReference type="EMBL" id="SMF37340.1"/>
    </source>
</evidence>
<dbReference type="PANTHER" id="PTHR39082:SF1">
    <property type="entry name" value="SCAVENGER RECEPTOR CLASS A MEMBER 3"/>
    <property type="match status" value="1"/>
</dbReference>
<organism evidence="5 6">
    <name type="scientific">Desulfovibrio gilichinskyi</name>
    <dbReference type="NCBI Taxonomy" id="1519643"/>
    <lineage>
        <taxon>Bacteria</taxon>
        <taxon>Pseudomonadati</taxon>
        <taxon>Thermodesulfobacteriota</taxon>
        <taxon>Desulfovibrionia</taxon>
        <taxon>Desulfovibrionales</taxon>
        <taxon>Desulfovibrionaceae</taxon>
        <taxon>Desulfovibrio</taxon>
    </lineage>
</organism>
<keyword evidence="1" id="KW-0175">Coiled coil</keyword>
<evidence type="ECO:0000256" key="2">
    <source>
        <dbReference type="SAM" id="MobiDB-lite"/>
    </source>
</evidence>
<evidence type="ECO:0000259" key="4">
    <source>
        <dbReference type="Pfam" id="PF24481"/>
    </source>
</evidence>
<dbReference type="PANTHER" id="PTHR39082">
    <property type="entry name" value="PHOSPHOLIPASE C-BETA-2-RELATED"/>
    <property type="match status" value="1"/>
</dbReference>
<sequence length="261" mass="29716">MYEKQVEQLVVLQKVDDDILLLEAEIDQAPKDVAALESRHAALEKRKEQLEEKLAHLKEQQKKLEFEIEDDGVKVKKSKSKLMLVGTTKEYHAMMREMDSLEKLNRLREEEKITVLEEITRQNDMYAENNAKIEALNEELAEKRIGLKTKLAGAQSKLDKLNKQRSKCGQVVPAPILGRYEFIRSRLAHPVIVPVIDSFCTGCNIMIPPQIYNSLQEGKQIISCPNCQRLTYWLPGEPEPEVVKPKKAAKPKKGAAAEDDS</sequence>
<reference evidence="6" key="1">
    <citation type="submission" date="2017-04" db="EMBL/GenBank/DDBJ databases">
        <authorList>
            <person name="Varghese N."/>
            <person name="Submissions S."/>
        </authorList>
    </citation>
    <scope>NUCLEOTIDE SEQUENCE [LARGE SCALE GENOMIC DNA]</scope>
    <source>
        <strain evidence="6">K3S</strain>
    </source>
</reference>
<name>A0A1X7ENN9_9BACT</name>
<dbReference type="InterPro" id="IPR056003">
    <property type="entry name" value="CT398_CC_hairpin"/>
</dbReference>
<feature type="region of interest" description="Disordered" evidence="2">
    <location>
        <begin position="237"/>
        <end position="261"/>
    </location>
</feature>
<evidence type="ECO:0000259" key="3">
    <source>
        <dbReference type="Pfam" id="PF02591"/>
    </source>
</evidence>
<feature type="domain" description="CT398-like coiled coil hairpin" evidence="4">
    <location>
        <begin position="12"/>
        <end position="186"/>
    </location>
</feature>
<evidence type="ECO:0000313" key="6">
    <source>
        <dbReference type="Proteomes" id="UP000192906"/>
    </source>
</evidence>
<dbReference type="Proteomes" id="UP000192906">
    <property type="component" value="Unassembled WGS sequence"/>
</dbReference>
<proteinExistence type="predicted"/>
<feature type="coiled-coil region" evidence="1">
    <location>
        <begin position="33"/>
        <end position="70"/>
    </location>
</feature>
<dbReference type="InterPro" id="IPR052376">
    <property type="entry name" value="Oxidative_Scav/Glycosyltrans"/>
</dbReference>
<keyword evidence="6" id="KW-1185">Reference proteome</keyword>
<feature type="coiled-coil region" evidence="1">
    <location>
        <begin position="116"/>
        <end position="164"/>
    </location>
</feature>
<dbReference type="Pfam" id="PF24481">
    <property type="entry name" value="CT398_CC"/>
    <property type="match status" value="1"/>
</dbReference>
<dbReference type="RefSeq" id="WP_085104062.1">
    <property type="nucleotide sequence ID" value="NZ_FWZU01000005.1"/>
</dbReference>
<evidence type="ECO:0000256" key="1">
    <source>
        <dbReference type="SAM" id="Coils"/>
    </source>
</evidence>
<dbReference type="STRING" id="1519643.SAMN06295933_3235"/>
<accession>A0A1X7ENN9</accession>
<dbReference type="Gene3D" id="1.10.287.1490">
    <property type="match status" value="1"/>
</dbReference>
<protein>
    <submittedName>
        <fullName evidence="5">Uncharacterized protein</fullName>
    </submittedName>
</protein>
<feature type="domain" description="C4-type zinc ribbon" evidence="3">
    <location>
        <begin position="200"/>
        <end position="230"/>
    </location>
</feature>
<dbReference type="AlphaFoldDB" id="A0A1X7ENN9"/>
<dbReference type="Pfam" id="PF02591">
    <property type="entry name" value="Zn_ribbon_9"/>
    <property type="match status" value="1"/>
</dbReference>
<dbReference type="OrthoDB" id="9795058at2"/>
<gene>
    <name evidence="5" type="ORF">SAMN06295933_3235</name>
</gene>
<dbReference type="EMBL" id="FWZU01000005">
    <property type="protein sequence ID" value="SMF37340.1"/>
    <property type="molecule type" value="Genomic_DNA"/>
</dbReference>